<evidence type="ECO:0000313" key="7">
    <source>
        <dbReference type="EMBL" id="KAJ6259386.1"/>
    </source>
</evidence>
<dbReference type="GO" id="GO:0016705">
    <property type="term" value="F:oxidoreductase activity, acting on paired donors, with incorporation or reduction of molecular oxygen"/>
    <property type="evidence" value="ECO:0007669"/>
    <property type="project" value="InterPro"/>
</dbReference>
<dbReference type="GO" id="GO:0006631">
    <property type="term" value="P:fatty acid metabolic process"/>
    <property type="evidence" value="ECO:0007669"/>
    <property type="project" value="UniProtKB-ARBA"/>
</dbReference>
<dbReference type="SUPFAM" id="SSF48113">
    <property type="entry name" value="Heme-dependent peroxidases"/>
    <property type="match status" value="1"/>
</dbReference>
<protein>
    <submittedName>
        <fullName evidence="7">Psi-producing oxygenase</fullName>
    </submittedName>
</protein>
<feature type="region of interest" description="Disordered" evidence="6">
    <location>
        <begin position="1"/>
        <end position="28"/>
    </location>
</feature>
<dbReference type="Pfam" id="PF00067">
    <property type="entry name" value="p450"/>
    <property type="match status" value="1"/>
</dbReference>
<gene>
    <name evidence="7" type="ORF">Dda_6287</name>
</gene>
<keyword evidence="5" id="KW-0408">Iron</keyword>
<keyword evidence="2" id="KW-0479">Metal-binding</keyword>
<dbReference type="EMBL" id="JAQGDS010000007">
    <property type="protein sequence ID" value="KAJ6259386.1"/>
    <property type="molecule type" value="Genomic_DNA"/>
</dbReference>
<dbReference type="PROSITE" id="PS50292">
    <property type="entry name" value="PEROXIDASE_3"/>
    <property type="match status" value="1"/>
</dbReference>
<organism evidence="7 8">
    <name type="scientific">Drechslerella dactyloides</name>
    <name type="common">Nematode-trapping fungus</name>
    <name type="synonym">Arthrobotrys dactyloides</name>
    <dbReference type="NCBI Taxonomy" id="74499"/>
    <lineage>
        <taxon>Eukaryota</taxon>
        <taxon>Fungi</taxon>
        <taxon>Dikarya</taxon>
        <taxon>Ascomycota</taxon>
        <taxon>Pezizomycotina</taxon>
        <taxon>Orbiliomycetes</taxon>
        <taxon>Orbiliales</taxon>
        <taxon>Orbiliaceae</taxon>
        <taxon>Drechslerella</taxon>
    </lineage>
</organism>
<dbReference type="PANTHER" id="PTHR11903:SF13">
    <property type="entry name" value="LINOLEATE 10R-LIPOXYGENASE"/>
    <property type="match status" value="1"/>
</dbReference>
<dbReference type="InterPro" id="IPR036396">
    <property type="entry name" value="Cyt_P450_sf"/>
</dbReference>
<dbReference type="GO" id="GO:0004497">
    <property type="term" value="F:monooxygenase activity"/>
    <property type="evidence" value="ECO:0007669"/>
    <property type="project" value="InterPro"/>
</dbReference>
<dbReference type="Gene3D" id="1.10.640.10">
    <property type="entry name" value="Haem peroxidase domain superfamily, animal type"/>
    <property type="match status" value="1"/>
</dbReference>
<dbReference type="Pfam" id="PF03098">
    <property type="entry name" value="An_peroxidase"/>
    <property type="match status" value="2"/>
</dbReference>
<dbReference type="GO" id="GO:0051213">
    <property type="term" value="F:dioxygenase activity"/>
    <property type="evidence" value="ECO:0007669"/>
    <property type="project" value="UniProtKB-KW"/>
</dbReference>
<dbReference type="Gene3D" id="1.10.630.10">
    <property type="entry name" value="Cytochrome P450"/>
    <property type="match status" value="1"/>
</dbReference>
<proteinExistence type="predicted"/>
<dbReference type="SUPFAM" id="SSF48264">
    <property type="entry name" value="Cytochrome P450"/>
    <property type="match status" value="1"/>
</dbReference>
<evidence type="ECO:0000256" key="5">
    <source>
        <dbReference type="ARBA" id="ARBA00023004"/>
    </source>
</evidence>
<dbReference type="InterPro" id="IPR037120">
    <property type="entry name" value="Haem_peroxidase_sf_animal"/>
</dbReference>
<keyword evidence="8" id="KW-1185">Reference proteome</keyword>
<dbReference type="GO" id="GO:0005506">
    <property type="term" value="F:iron ion binding"/>
    <property type="evidence" value="ECO:0007669"/>
    <property type="project" value="InterPro"/>
</dbReference>
<evidence type="ECO:0000313" key="8">
    <source>
        <dbReference type="Proteomes" id="UP001221413"/>
    </source>
</evidence>
<sequence length="1129" mass="128254">MVFPWSRSNSVKSPVSGASPNEIKAKRRSSSFLKFNEKAKVKTTNGVSSAIGTNGDAEEDEIKPSMLQRAASSMLPDHMARRPEIEVMLSEFANVLKASLRPLPTSNDGRYEKEPEPSSGFFKDLRTFNITDIRTLREVLQPRVTGDLIDDRTYITERIIQLVADLPTSSRNRVTVTNDFIDRLWNCHRHPQPTYLGEKYTYRQADGSYNNIQSPHIGQAGQPLTRSVRPTIQPQGAFPDSGLVFDAVMSRAEYKRNPNNVSSLLFYFGQIISHDVFKTDTSDENISRTSSYLDLAPLYGSNENEVAQMRTFEGGKIKLDCFSDKRLLGFPPGVGVILIMFNRWHNYVAETLAAIDEHSRFSIPAGMERDKTATQKQDEDLFQTARLVTSSLYINIVLTDYLRTILNLNRTSSTWNLDPRVGMDKAFGVTGTSHGIGNQASFEFGFVHRWSSCISRRDERWFEEFYQRVLPGQDLSQTDTTTATTRFSKWEASIDADPAARDFYDVRRDSEGMLPDDELVSILAESIEDCAGSFGARSVPVILKIIECLGIEQARRWRCASLNEFRQYLGLKPHTNFEDINPDPRVSEALRRLYDHPDFVELYPGLVSEEAKTPMVPGVGASQAFTASRAYLSDIISLVRGDRFYTVDYTPANLTNWGFSEIAGDPAINQGCVFHKLFLKAFPHHFRYNSIYAFYPLTIPTENHKIMTDLGRVADFDYARPGRMPSRINISSYKALKTVLSRIEFKVTWGANFDYMMSGNTWMLSGDTDMNADQRVDMHHAIYGPSNWQRQVFEFYEQKTTELLKKHTYSISGKQMVDAVRDVINIVHTHFAANLFCLPLKTEDNPRGVYTEQELYTILSVMFTFVFFDIEPTKSFALHKAGRMVAGQLAHLIEANVIAINKTSFMKNIIDNIYDQNSSLKDYGIHLIRRLLESGKTAQEITWQMFSQILDFYLEPQNAQHLADIQKQALDGSPSALDKLRRYVLEGSRLSGTLGLYRKADRALDLTDGDNNYNLKRGDVVFVNFITASRDPAVFPDPLEVKLDRPEDTYIHHGYGRHKCLGRDVDLIALTAMLKVFGKLRNLRRAPGIQGTLKYVPRPGGSKVYLKEDWSSLWPFPTTMRIMFDEGIE</sequence>
<dbReference type="GO" id="GO:0006979">
    <property type="term" value="P:response to oxidative stress"/>
    <property type="evidence" value="ECO:0007669"/>
    <property type="project" value="InterPro"/>
</dbReference>
<evidence type="ECO:0000256" key="3">
    <source>
        <dbReference type="ARBA" id="ARBA00022964"/>
    </source>
</evidence>
<dbReference type="AlphaFoldDB" id="A0AAD6IVV4"/>
<dbReference type="GO" id="GO:0004601">
    <property type="term" value="F:peroxidase activity"/>
    <property type="evidence" value="ECO:0007669"/>
    <property type="project" value="InterPro"/>
</dbReference>
<dbReference type="PRINTS" id="PR00457">
    <property type="entry name" value="ANPEROXIDASE"/>
</dbReference>
<comment type="subunit">
    <text evidence="1">Homotetramer.</text>
</comment>
<keyword evidence="4" id="KW-0560">Oxidoreductase</keyword>
<evidence type="ECO:0000256" key="2">
    <source>
        <dbReference type="ARBA" id="ARBA00022723"/>
    </source>
</evidence>
<dbReference type="InterPro" id="IPR010255">
    <property type="entry name" value="Haem_peroxidase_sf"/>
</dbReference>
<accession>A0AAD6IVV4</accession>
<feature type="compositionally biased region" description="Polar residues" evidence="6">
    <location>
        <begin position="1"/>
        <end position="19"/>
    </location>
</feature>
<dbReference type="CDD" id="cd09817">
    <property type="entry name" value="linoleate_diol_synthase_like"/>
    <property type="match status" value="1"/>
</dbReference>
<evidence type="ECO:0000256" key="6">
    <source>
        <dbReference type="SAM" id="MobiDB-lite"/>
    </source>
</evidence>
<comment type="caution">
    <text evidence="7">The sequence shown here is derived from an EMBL/GenBank/DDBJ whole genome shotgun (WGS) entry which is preliminary data.</text>
</comment>
<dbReference type="InterPro" id="IPR019791">
    <property type="entry name" value="Haem_peroxidase_animal"/>
</dbReference>
<dbReference type="InterPro" id="IPR050783">
    <property type="entry name" value="Oxylipin_biosynth_metab"/>
</dbReference>
<evidence type="ECO:0000256" key="4">
    <source>
        <dbReference type="ARBA" id="ARBA00023002"/>
    </source>
</evidence>
<evidence type="ECO:0000256" key="1">
    <source>
        <dbReference type="ARBA" id="ARBA00011881"/>
    </source>
</evidence>
<name>A0AAD6IVV4_DREDA</name>
<dbReference type="GO" id="GO:0020037">
    <property type="term" value="F:heme binding"/>
    <property type="evidence" value="ECO:0007669"/>
    <property type="project" value="InterPro"/>
</dbReference>
<dbReference type="InterPro" id="IPR001128">
    <property type="entry name" value="Cyt_P450"/>
</dbReference>
<reference evidence="7" key="1">
    <citation type="submission" date="2023-01" db="EMBL/GenBank/DDBJ databases">
        <title>The chitinases involved in constricting ring structure development in the nematode-trapping fungus Drechslerella dactyloides.</title>
        <authorList>
            <person name="Wang R."/>
            <person name="Zhang L."/>
            <person name="Tang P."/>
            <person name="Li S."/>
            <person name="Liang L."/>
        </authorList>
    </citation>
    <scope>NUCLEOTIDE SEQUENCE</scope>
    <source>
        <strain evidence="7">YMF1.00031</strain>
    </source>
</reference>
<dbReference type="CDD" id="cd20612">
    <property type="entry name" value="CYP_LDS-like_C"/>
    <property type="match status" value="1"/>
</dbReference>
<dbReference type="Proteomes" id="UP001221413">
    <property type="component" value="Unassembled WGS sequence"/>
</dbReference>
<dbReference type="InterPro" id="IPR034812">
    <property type="entry name" value="Ppo-like_N"/>
</dbReference>
<dbReference type="PANTHER" id="PTHR11903">
    <property type="entry name" value="PROSTAGLANDIN G/H SYNTHASE"/>
    <property type="match status" value="1"/>
</dbReference>
<keyword evidence="3" id="KW-0223">Dioxygenase</keyword>